<keyword evidence="2" id="KW-1185">Reference proteome</keyword>
<proteinExistence type="predicted"/>
<dbReference type="AlphaFoldDB" id="A0A8H5G751"/>
<reference evidence="1 2" key="1">
    <citation type="journal article" date="2020" name="ISME J.">
        <title>Uncovering the hidden diversity of litter-decomposition mechanisms in mushroom-forming fungi.</title>
        <authorList>
            <person name="Floudas D."/>
            <person name="Bentzer J."/>
            <person name="Ahren D."/>
            <person name="Johansson T."/>
            <person name="Persson P."/>
            <person name="Tunlid A."/>
        </authorList>
    </citation>
    <scope>NUCLEOTIDE SEQUENCE [LARGE SCALE GENOMIC DNA]</scope>
    <source>
        <strain evidence="1 2">CBS 146.42</strain>
    </source>
</reference>
<dbReference type="OrthoDB" id="3100372at2759"/>
<protein>
    <submittedName>
        <fullName evidence="1">Uncharacterized protein</fullName>
    </submittedName>
</protein>
<sequence>MSWPTSRLYHLTPLISRPLPLSPSLGLILNHTPRPPSYLSTDPYEEIEELDLGSLSRQEAIEFLLRNHPVPTGEYYEENPKTFLSRYYPNVSDSVHSLPVTGMHPANLILLCLIASLSLAVELPSEWDIWSKIELRLMAGSDWRVIHPSSLIPRGNTRKGLRGKFVTWLCDHHRRSNMFFVEDPDRFDGGHTTTAMAEDTVAICEETNRLGAAYQWSGDNGLRHVIVFIALQLAARCSPYRKHAAQALADSDPGVFELDMAKQFDVLIAQPWERLSASQPRYLEIPLVVVLDLGVLQSFREHALPLLKILDQYACRQPNPLLFVVCVGPTPSDVSFDFPVGWEHVKISLWDPDARRDEEVILRYGLQVVRHVRSDYFTDDEIWPTQDQISKVMDAVGGVMEFAGAVIAFIMEGDGISKNPKLGMERILKLISNSPLSTSAEPLRGLDHFYFRFLSQIAGPNRDEILDTISFSLLNFDEFNARVANNQRYVAHALGISQELSLRIWPVIEWTIRGNGGVVRDSFRSFIRDPQRSGEFFILLTSNSKIFGQSLAILQRSPRISMLMREMKWHPINALELANEASLHIRSSLSRLCSATRQIILREGCNDSITRQLREFDFRLFQYTCGEMPVARFSYFLGALYVAYDLLPDIVRTEPITPTDKQFIERCHRVVPPLDMQDVMDRVWRGQPYGHALLGYGDKTVLVILNDDIVASRDSFTGTDEVPMSTTGTGAVAIYTLDMLDDI</sequence>
<accession>A0A8H5G751</accession>
<dbReference type="Proteomes" id="UP000559027">
    <property type="component" value="Unassembled WGS sequence"/>
</dbReference>
<organism evidence="1 2">
    <name type="scientific">Leucocoprinus leucothites</name>
    <dbReference type="NCBI Taxonomy" id="201217"/>
    <lineage>
        <taxon>Eukaryota</taxon>
        <taxon>Fungi</taxon>
        <taxon>Dikarya</taxon>
        <taxon>Basidiomycota</taxon>
        <taxon>Agaricomycotina</taxon>
        <taxon>Agaricomycetes</taxon>
        <taxon>Agaricomycetidae</taxon>
        <taxon>Agaricales</taxon>
        <taxon>Agaricineae</taxon>
        <taxon>Agaricaceae</taxon>
        <taxon>Leucocoprinus</taxon>
    </lineage>
</organism>
<gene>
    <name evidence="1" type="ORF">D9756_003628</name>
</gene>
<name>A0A8H5G751_9AGAR</name>
<evidence type="ECO:0000313" key="1">
    <source>
        <dbReference type="EMBL" id="KAF5359380.1"/>
    </source>
</evidence>
<dbReference type="EMBL" id="JAACJO010000004">
    <property type="protein sequence ID" value="KAF5359380.1"/>
    <property type="molecule type" value="Genomic_DNA"/>
</dbReference>
<comment type="caution">
    <text evidence="1">The sequence shown here is derived from an EMBL/GenBank/DDBJ whole genome shotgun (WGS) entry which is preliminary data.</text>
</comment>
<evidence type="ECO:0000313" key="2">
    <source>
        <dbReference type="Proteomes" id="UP000559027"/>
    </source>
</evidence>